<proteinExistence type="predicted"/>
<comment type="caution">
    <text evidence="1">The sequence shown here is derived from an EMBL/GenBank/DDBJ whole genome shotgun (WGS) entry which is preliminary data.</text>
</comment>
<reference evidence="1" key="1">
    <citation type="submission" date="2022-11" db="EMBL/GenBank/DDBJ databases">
        <title>Biodiversity and phylogenetic relationships of bacteria.</title>
        <authorList>
            <person name="Machado R.A.R."/>
            <person name="Bhat A."/>
            <person name="Loulou A."/>
            <person name="Kallel S."/>
        </authorList>
    </citation>
    <scope>NUCLEOTIDE SEQUENCE</scope>
    <source>
        <strain evidence="1">A-IN1</strain>
    </source>
</reference>
<dbReference type="Proteomes" id="UP001146019">
    <property type="component" value="Unassembled WGS sequence"/>
</dbReference>
<evidence type="ECO:0000313" key="2">
    <source>
        <dbReference type="Proteomes" id="UP001146019"/>
    </source>
</evidence>
<dbReference type="RefSeq" id="WP_266128785.1">
    <property type="nucleotide sequence ID" value="NZ_JAPKMY010000001.1"/>
</dbReference>
<protein>
    <submittedName>
        <fullName evidence="1">Uncharacterized protein</fullName>
    </submittedName>
</protein>
<organism evidence="1 2">
    <name type="scientific">Acinetobacter nematophilus</name>
    <dbReference type="NCBI Taxonomy" id="2994642"/>
    <lineage>
        <taxon>Bacteria</taxon>
        <taxon>Pseudomonadati</taxon>
        <taxon>Pseudomonadota</taxon>
        <taxon>Gammaproteobacteria</taxon>
        <taxon>Moraxellales</taxon>
        <taxon>Moraxellaceae</taxon>
        <taxon>Acinetobacter</taxon>
    </lineage>
</organism>
<dbReference type="AlphaFoldDB" id="A0A9X3DPU1"/>
<sequence length="52" mass="5716">MLKFITVLGVSWLTACFIAISSNQSLPFQSQVKNLGSEARVITDAFVDLQLN</sequence>
<dbReference type="EMBL" id="JAPKMY010000001">
    <property type="protein sequence ID" value="MCX5466228.1"/>
    <property type="molecule type" value="Genomic_DNA"/>
</dbReference>
<name>A0A9X3DPU1_9GAMM</name>
<accession>A0A9X3DPU1</accession>
<evidence type="ECO:0000313" key="1">
    <source>
        <dbReference type="EMBL" id="MCX5466228.1"/>
    </source>
</evidence>
<keyword evidence="2" id="KW-1185">Reference proteome</keyword>
<dbReference type="PROSITE" id="PS51257">
    <property type="entry name" value="PROKAR_LIPOPROTEIN"/>
    <property type="match status" value="1"/>
</dbReference>
<gene>
    <name evidence="1" type="ORF">OSH00_00505</name>
</gene>